<dbReference type="SUPFAM" id="SSF55347">
    <property type="entry name" value="Glyceraldehyde-3-phosphate dehydrogenase-like, C-terminal domain"/>
    <property type="match status" value="1"/>
</dbReference>
<evidence type="ECO:0000256" key="11">
    <source>
        <dbReference type="ARBA" id="ARBA00048543"/>
    </source>
</evidence>
<dbReference type="GO" id="GO:0051484">
    <property type="term" value="P:isopentenyl diphosphate biosynthetic process, methylerythritol 4-phosphate pathway involved in terpenoid biosynthetic process"/>
    <property type="evidence" value="ECO:0007669"/>
    <property type="project" value="TreeGrafter"/>
</dbReference>
<dbReference type="InterPro" id="IPR036291">
    <property type="entry name" value="NAD(P)-bd_dom_sf"/>
</dbReference>
<dbReference type="NCBIfam" id="NF009114">
    <property type="entry name" value="PRK12464.1"/>
    <property type="match status" value="1"/>
</dbReference>
<comment type="cofactor">
    <cofactor evidence="1">
        <name>Mn(2+)</name>
        <dbReference type="ChEBI" id="CHEBI:29035"/>
    </cofactor>
</comment>
<comment type="similarity">
    <text evidence="4">Belongs to the DXR family.</text>
</comment>
<dbReference type="Gene3D" id="3.40.50.720">
    <property type="entry name" value="NAD(P)-binding Rossmann-like Domain"/>
    <property type="match status" value="1"/>
</dbReference>
<feature type="domain" description="1-deoxy-D-xylulose 5-phosphate reductoisomerase C-terminal" evidence="13">
    <location>
        <begin position="145"/>
        <end position="227"/>
    </location>
</feature>
<accession>A0A644VDM8</accession>
<evidence type="ECO:0000313" key="15">
    <source>
        <dbReference type="EMBL" id="MPL89446.1"/>
    </source>
</evidence>
<dbReference type="InterPro" id="IPR013644">
    <property type="entry name" value="DXP_reductoisomerase_C"/>
</dbReference>
<gene>
    <name evidence="15" type="primary">dxr_11</name>
    <name evidence="15" type="ORF">SDC9_35482</name>
</gene>
<dbReference type="SUPFAM" id="SSF51735">
    <property type="entry name" value="NAD(P)-binding Rossmann-fold domains"/>
    <property type="match status" value="1"/>
</dbReference>
<keyword evidence="9" id="KW-0464">Manganese</keyword>
<dbReference type="AlphaFoldDB" id="A0A644VDM8"/>
<dbReference type="Gene3D" id="1.10.1740.10">
    <property type="match status" value="1"/>
</dbReference>
<comment type="cofactor">
    <cofactor evidence="2">
        <name>Mg(2+)</name>
        <dbReference type="ChEBI" id="CHEBI:18420"/>
    </cofactor>
</comment>
<organism evidence="15">
    <name type="scientific">bioreactor metagenome</name>
    <dbReference type="NCBI Taxonomy" id="1076179"/>
    <lineage>
        <taxon>unclassified sequences</taxon>
        <taxon>metagenomes</taxon>
        <taxon>ecological metagenomes</taxon>
    </lineage>
</organism>
<feature type="domain" description="DXP reductoisomerase C-terminal" evidence="14">
    <location>
        <begin position="259"/>
        <end position="375"/>
    </location>
</feature>
<evidence type="ECO:0000256" key="5">
    <source>
        <dbReference type="ARBA" id="ARBA00012366"/>
    </source>
</evidence>
<dbReference type="PANTHER" id="PTHR30525:SF0">
    <property type="entry name" value="1-DEOXY-D-XYLULOSE 5-PHOSPHATE REDUCTOISOMERASE, CHLOROPLASTIC"/>
    <property type="match status" value="1"/>
</dbReference>
<evidence type="ECO:0000259" key="14">
    <source>
        <dbReference type="Pfam" id="PF13288"/>
    </source>
</evidence>
<evidence type="ECO:0000256" key="4">
    <source>
        <dbReference type="ARBA" id="ARBA00006825"/>
    </source>
</evidence>
<dbReference type="InterPro" id="IPR013512">
    <property type="entry name" value="DXP_reductoisomerase_N"/>
</dbReference>
<dbReference type="HAMAP" id="MF_00183">
    <property type="entry name" value="DXP_reductoisom"/>
    <property type="match status" value="1"/>
</dbReference>
<keyword evidence="6" id="KW-0479">Metal-binding</keyword>
<dbReference type="GO" id="GO:0016853">
    <property type="term" value="F:isomerase activity"/>
    <property type="evidence" value="ECO:0007669"/>
    <property type="project" value="UniProtKB-KW"/>
</dbReference>
<dbReference type="Pfam" id="PF13288">
    <property type="entry name" value="DXPR_C"/>
    <property type="match status" value="1"/>
</dbReference>
<evidence type="ECO:0000259" key="12">
    <source>
        <dbReference type="Pfam" id="PF02670"/>
    </source>
</evidence>
<dbReference type="EC" id="1.1.1.267" evidence="5"/>
<evidence type="ECO:0000256" key="3">
    <source>
        <dbReference type="ARBA" id="ARBA00005094"/>
    </source>
</evidence>
<reference evidence="15" key="1">
    <citation type="submission" date="2019-08" db="EMBL/GenBank/DDBJ databases">
        <authorList>
            <person name="Kucharzyk K."/>
            <person name="Murdoch R.W."/>
            <person name="Higgins S."/>
            <person name="Loffler F."/>
        </authorList>
    </citation>
    <scope>NUCLEOTIDE SEQUENCE</scope>
</reference>
<dbReference type="InterPro" id="IPR003821">
    <property type="entry name" value="DXP_reductoisomerase"/>
</dbReference>
<dbReference type="NCBIfam" id="TIGR00243">
    <property type="entry name" value="Dxr"/>
    <property type="match status" value="1"/>
</dbReference>
<comment type="caution">
    <text evidence="15">The sequence shown here is derived from an EMBL/GenBank/DDBJ whole genome shotgun (WGS) entry which is preliminary data.</text>
</comment>
<evidence type="ECO:0000256" key="7">
    <source>
        <dbReference type="ARBA" id="ARBA00022857"/>
    </source>
</evidence>
<dbReference type="InterPro" id="IPR036169">
    <property type="entry name" value="DXPR_C_sf"/>
</dbReference>
<feature type="domain" description="1-deoxy-D-xylulose 5-phosphate reductoisomerase N-terminal" evidence="12">
    <location>
        <begin position="5"/>
        <end position="131"/>
    </location>
</feature>
<comment type="pathway">
    <text evidence="3">Isoprenoid biosynthesis; isopentenyl diphosphate biosynthesis via DXP pathway; isopentenyl diphosphate from 1-deoxy-D-xylulose 5-phosphate: step 1/6.</text>
</comment>
<dbReference type="Pfam" id="PF02670">
    <property type="entry name" value="DXP_reductoisom"/>
    <property type="match status" value="1"/>
</dbReference>
<dbReference type="UniPathway" id="UPA00056">
    <property type="reaction ID" value="UER00092"/>
</dbReference>
<evidence type="ECO:0000256" key="6">
    <source>
        <dbReference type="ARBA" id="ARBA00022723"/>
    </source>
</evidence>
<dbReference type="GO" id="GO:0030145">
    <property type="term" value="F:manganese ion binding"/>
    <property type="evidence" value="ECO:0007669"/>
    <property type="project" value="TreeGrafter"/>
</dbReference>
<proteinExistence type="inferred from homology"/>
<keyword evidence="8 15" id="KW-0560">Oxidoreductase</keyword>
<dbReference type="SUPFAM" id="SSF69055">
    <property type="entry name" value="1-deoxy-D-xylulose-5-phosphate reductoisomerase, C-terminal domain"/>
    <property type="match status" value="1"/>
</dbReference>
<name>A0A644VDM8_9ZZZZ</name>
<evidence type="ECO:0000259" key="13">
    <source>
        <dbReference type="Pfam" id="PF08436"/>
    </source>
</evidence>
<dbReference type="GO" id="GO:0070402">
    <property type="term" value="F:NADPH binding"/>
    <property type="evidence" value="ECO:0007669"/>
    <property type="project" value="InterPro"/>
</dbReference>
<keyword evidence="15" id="KW-0413">Isomerase</keyword>
<evidence type="ECO:0000256" key="2">
    <source>
        <dbReference type="ARBA" id="ARBA00001946"/>
    </source>
</evidence>
<dbReference type="PANTHER" id="PTHR30525">
    <property type="entry name" value="1-DEOXY-D-XYLULOSE 5-PHOSPHATE REDUCTOISOMERASE"/>
    <property type="match status" value="1"/>
</dbReference>
<evidence type="ECO:0000256" key="10">
    <source>
        <dbReference type="ARBA" id="ARBA00023229"/>
    </source>
</evidence>
<evidence type="ECO:0000256" key="8">
    <source>
        <dbReference type="ARBA" id="ARBA00023002"/>
    </source>
</evidence>
<dbReference type="PIRSF" id="PIRSF006205">
    <property type="entry name" value="Dxp_reductismrs"/>
    <property type="match status" value="1"/>
</dbReference>
<comment type="catalytic activity">
    <reaction evidence="11">
        <text>2-C-methyl-D-erythritol 4-phosphate + NADP(+) = 1-deoxy-D-xylulose 5-phosphate + NADPH + H(+)</text>
        <dbReference type="Rhea" id="RHEA:13717"/>
        <dbReference type="ChEBI" id="CHEBI:15378"/>
        <dbReference type="ChEBI" id="CHEBI:57783"/>
        <dbReference type="ChEBI" id="CHEBI:57792"/>
        <dbReference type="ChEBI" id="CHEBI:58262"/>
        <dbReference type="ChEBI" id="CHEBI:58349"/>
        <dbReference type="EC" id="1.1.1.267"/>
    </reaction>
    <physiologicalReaction direction="right-to-left" evidence="11">
        <dbReference type="Rhea" id="RHEA:13719"/>
    </physiologicalReaction>
</comment>
<sequence>MKRGIAILGSTGSIGTQAIDVCLRHPDVFSVELLTARQNSALLIEQAVRLLPNAVVITDESKYKEVNEALSPHDIKVFTGRESINALVQGDNIDIVLAAMVGFNGLESTLAAIRAGKAIALANKETLVAAGSLVMALAKEYGSPVIPVDSEHSAIFQCLQGERIKAEKIILTASGGPFLNKSLAEIETATVTDALNHPRWKMGSKVTVDSATMMNKGLEMIEAKWLFDMAPSNIEIIIHPQSIVHSMVQFRDGSVTAQLSTPDMKLPIQYALSYPFRLDLETERIDFAQLSRLDFISPDRDKFPSINIAYESVERGGNIPCAMNAANEVAVDAFLSGRISFTSIHKITAEVISGTMFVAEPQLEDIIKTDAGARAFALEILKKHKA</sequence>
<dbReference type="FunFam" id="3.40.50.720:FF:000045">
    <property type="entry name" value="1-deoxy-D-xylulose 5-phosphate reductoisomerase"/>
    <property type="match status" value="1"/>
</dbReference>
<evidence type="ECO:0000256" key="9">
    <source>
        <dbReference type="ARBA" id="ARBA00023211"/>
    </source>
</evidence>
<dbReference type="Pfam" id="PF08436">
    <property type="entry name" value="DXP_redisom_C"/>
    <property type="match status" value="1"/>
</dbReference>
<keyword evidence="10" id="KW-0414">Isoprene biosynthesis</keyword>
<dbReference type="EMBL" id="VSSQ01000280">
    <property type="protein sequence ID" value="MPL89446.1"/>
    <property type="molecule type" value="Genomic_DNA"/>
</dbReference>
<protein>
    <recommendedName>
        <fullName evidence="5">1-deoxy-D-xylulose-5-phosphate reductoisomerase</fullName>
        <ecNumber evidence="5">1.1.1.267</ecNumber>
    </recommendedName>
</protein>
<keyword evidence="7" id="KW-0521">NADP</keyword>
<dbReference type="GO" id="GO:0030604">
    <property type="term" value="F:1-deoxy-D-xylulose-5-phosphate reductoisomerase activity"/>
    <property type="evidence" value="ECO:0007669"/>
    <property type="project" value="UniProtKB-EC"/>
</dbReference>
<evidence type="ECO:0000256" key="1">
    <source>
        <dbReference type="ARBA" id="ARBA00001936"/>
    </source>
</evidence>
<dbReference type="InterPro" id="IPR026877">
    <property type="entry name" value="DXPR_C"/>
</dbReference>